<evidence type="ECO:0000256" key="1">
    <source>
        <dbReference type="SAM" id="MobiDB-lite"/>
    </source>
</evidence>
<dbReference type="PANTHER" id="PTHR10773">
    <property type="entry name" value="DNA-DIRECTED RNA POLYMERASES I, II, AND III SUBUNIT RPABC2"/>
    <property type="match status" value="1"/>
</dbReference>
<dbReference type="Proteomes" id="UP001219518">
    <property type="component" value="Unassembled WGS sequence"/>
</dbReference>
<sequence>MPGGRFSQGRKLLRILKILPEASTNNEQVQESPLRVDAEGPINNAVRKLDFNSNEKKNSVPAAPSASSLHNHNHSSHVVSDQPAGHSCSSRHDKSSDESSDDDAEPLQGNQSPQNNDKSSSFVSVQPAGHSCASRHGKSSDESSDDDAEPLQGNQSPQNNDKSSSCVPDQPVGHSYASRHDKSSDESSDDNAQTLHTNHSLQNNLNKTSSSSLVSLHPVASADDTVSSEKLLLQENNLILPLDNDDDTEIMFDNEISGKAVIPNSSTLDSEIIDPSLMPILHDIFPDNENVVTLELQVHNHIDQQQNIEVNNDQENNQHLENDNNLENNNNNLERNNNPMQEGNAAAKKVTRKRTRNPSQHKAAIAKRALYSGEAHLNRKGQLRPAPTMRLPCACKMGCRFKITEEERSAIFHIYTTSLGCKDKQWAYIRAHSTSARVTKSTTNNATPQRKVSRKYFFDVTTDGRDKIVPVCKVMFMNTLAIWDGVIDSAWSHINPETKTPTPDKRGKHGKRPKKITEAQKETVRNHINSYPRIPSHYVRSRIQREYVENGLTCAKMFRQYKQWCIDNSIPNDQIASEPQYRQIFNYEFNIGFFKPKKDRCQLCTLMKTGTRAERERYKTTWVDHYNGKKACYNEQRKARTLLTKREDVAMLSFDLQKVLPCPKSETSPFFYKNKLSVYNLTVFDSAPALGTCYIWHAGIAKRGANEVGSAVMNAYINCAKDGKKEILSFSDSCSGQNKNRFIYAMMLNVSAKYSIKIRHCFLTPGHTYNDADGVHARIEAATRMKDICDLKEWIQHIQQAKETNPMYVVKRMKRTDVFNLKDLVTKQNWESDREGNKVEWNKVKIVEAGYDGDGILGFYYKIGGEKQYLDTKKRRGHPVNLKTYEPNIAYPENIPLKALTIKHLQELCKSLAIPSKYHNFYNDIFANTDPTEDEEDDVMDPTVDADSFDPDEVLDENGNLENQMAEEGEEQDEEAVDGDLLGDGDEYFEDNE</sequence>
<accession>A0AAE1LNX1</accession>
<evidence type="ECO:0000313" key="3">
    <source>
        <dbReference type="EMBL" id="KAK3926360.1"/>
    </source>
</evidence>
<feature type="region of interest" description="Disordered" evidence="1">
    <location>
        <begin position="929"/>
        <end position="993"/>
    </location>
</feature>
<keyword evidence="4" id="KW-1185">Reference proteome</keyword>
<gene>
    <name evidence="3" type="ORF">KUF71_014607</name>
</gene>
<feature type="compositionally biased region" description="Polar residues" evidence="1">
    <location>
        <begin position="108"/>
        <end position="124"/>
    </location>
</feature>
<feature type="region of interest" description="Disordered" evidence="1">
    <location>
        <begin position="19"/>
        <end position="194"/>
    </location>
</feature>
<dbReference type="PANTHER" id="PTHR10773:SF19">
    <property type="match status" value="1"/>
</dbReference>
<proteinExistence type="predicted"/>
<feature type="compositionally biased region" description="Acidic residues" evidence="1">
    <location>
        <begin position="931"/>
        <end position="940"/>
    </location>
</feature>
<evidence type="ECO:0000259" key="2">
    <source>
        <dbReference type="Pfam" id="PF25273"/>
    </source>
</evidence>
<feature type="compositionally biased region" description="Basic and acidic residues" evidence="1">
    <location>
        <begin position="47"/>
        <end position="58"/>
    </location>
</feature>
<feature type="compositionally biased region" description="Polar residues" evidence="1">
    <location>
        <begin position="152"/>
        <end position="167"/>
    </location>
</feature>
<name>A0AAE1LNX1_9NEOP</name>
<feature type="compositionally biased region" description="Acidic residues" evidence="1">
    <location>
        <begin position="965"/>
        <end position="993"/>
    </location>
</feature>
<dbReference type="AlphaFoldDB" id="A0AAE1LNX1"/>
<dbReference type="Pfam" id="PF25273">
    <property type="entry name" value="DUF7869"/>
    <property type="match status" value="1"/>
</dbReference>
<feature type="region of interest" description="Disordered" evidence="1">
    <location>
        <begin position="317"/>
        <end position="364"/>
    </location>
</feature>
<organism evidence="3 4">
    <name type="scientific">Frankliniella fusca</name>
    <dbReference type="NCBI Taxonomy" id="407009"/>
    <lineage>
        <taxon>Eukaryota</taxon>
        <taxon>Metazoa</taxon>
        <taxon>Ecdysozoa</taxon>
        <taxon>Arthropoda</taxon>
        <taxon>Hexapoda</taxon>
        <taxon>Insecta</taxon>
        <taxon>Pterygota</taxon>
        <taxon>Neoptera</taxon>
        <taxon>Paraneoptera</taxon>
        <taxon>Thysanoptera</taxon>
        <taxon>Terebrantia</taxon>
        <taxon>Thripoidea</taxon>
        <taxon>Thripidae</taxon>
        <taxon>Frankliniella</taxon>
    </lineage>
</organism>
<dbReference type="InterPro" id="IPR057191">
    <property type="entry name" value="DUF7869"/>
</dbReference>
<feature type="region of interest" description="Disordered" evidence="1">
    <location>
        <begin position="494"/>
        <end position="520"/>
    </location>
</feature>
<comment type="caution">
    <text evidence="3">The sequence shown here is derived from an EMBL/GenBank/DDBJ whole genome shotgun (WGS) entry which is preliminary data.</text>
</comment>
<protein>
    <submittedName>
        <fullName evidence="3">Halomucin</fullName>
    </submittedName>
</protein>
<reference evidence="3" key="1">
    <citation type="submission" date="2021-07" db="EMBL/GenBank/DDBJ databases">
        <authorList>
            <person name="Catto M.A."/>
            <person name="Jacobson A."/>
            <person name="Kennedy G."/>
            <person name="Labadie P."/>
            <person name="Hunt B.G."/>
            <person name="Srinivasan R."/>
        </authorList>
    </citation>
    <scope>NUCLEOTIDE SEQUENCE</scope>
    <source>
        <strain evidence="3">PL_HMW_Pooled</strain>
        <tissue evidence="3">Head</tissue>
    </source>
</reference>
<dbReference type="EMBL" id="JAHWGI010001252">
    <property type="protein sequence ID" value="KAK3926360.1"/>
    <property type="molecule type" value="Genomic_DNA"/>
</dbReference>
<feature type="compositionally biased region" description="Low complexity" evidence="1">
    <location>
        <begin position="61"/>
        <end position="80"/>
    </location>
</feature>
<evidence type="ECO:0000313" key="4">
    <source>
        <dbReference type="Proteomes" id="UP001219518"/>
    </source>
</evidence>
<feature type="compositionally biased region" description="Polar residues" evidence="1">
    <location>
        <begin position="22"/>
        <end position="31"/>
    </location>
</feature>
<feature type="compositionally biased region" description="Acidic residues" evidence="1">
    <location>
        <begin position="947"/>
        <end position="956"/>
    </location>
</feature>
<feature type="domain" description="DUF7869" evidence="2">
    <location>
        <begin position="731"/>
        <end position="827"/>
    </location>
</feature>
<reference evidence="3" key="2">
    <citation type="journal article" date="2023" name="BMC Genomics">
        <title>Pest status, molecular evolution, and epigenetic factors derived from the genome assembly of Frankliniella fusca, a thysanopteran phytovirus vector.</title>
        <authorList>
            <person name="Catto M.A."/>
            <person name="Labadie P.E."/>
            <person name="Jacobson A.L."/>
            <person name="Kennedy G.G."/>
            <person name="Srinivasan R."/>
            <person name="Hunt B.G."/>
        </authorList>
    </citation>
    <scope>NUCLEOTIDE SEQUENCE</scope>
    <source>
        <strain evidence="3">PL_HMW_Pooled</strain>
    </source>
</reference>
<feature type="compositionally biased region" description="Low complexity" evidence="1">
    <location>
        <begin position="323"/>
        <end position="338"/>
    </location>
</feature>